<accession>A0A855X428</accession>
<comment type="caution">
    <text evidence="1">The sequence shown here is derived from an EMBL/GenBank/DDBJ whole genome shotgun (WGS) entry which is preliminary data.</text>
</comment>
<name>A0A855X428_9BACT</name>
<sequence length="116" mass="12548">MEDATGVPKLNCWEVKACGRGPRNSNHDTTDICPAALCNDADTTNAGVSGGRVCWAIAGTMCGGRTQGTFALKFGSCMTCEVFLQVRQEEGDRFLLLPINRSPRRSEPTKRAVLLK</sequence>
<protein>
    <submittedName>
        <fullName evidence="1">Uncharacterized protein</fullName>
    </submittedName>
</protein>
<reference evidence="1 2" key="1">
    <citation type="journal article" date="2018" name="ISME J.">
        <title>A methanotrophic archaeon couples anaerobic oxidation of methane to Fe(III) reduction.</title>
        <authorList>
            <person name="Cai C."/>
            <person name="Leu A.O."/>
            <person name="Xie G.J."/>
            <person name="Guo J."/>
            <person name="Feng Y."/>
            <person name="Zhao J.X."/>
            <person name="Tyson G.W."/>
            <person name="Yuan Z."/>
            <person name="Hu S."/>
        </authorList>
    </citation>
    <scope>NUCLEOTIDE SEQUENCE [LARGE SCALE GENOMIC DNA]</scope>
    <source>
        <strain evidence="1">FeB_12</strain>
    </source>
</reference>
<dbReference type="Proteomes" id="UP000250918">
    <property type="component" value="Unassembled WGS sequence"/>
</dbReference>
<evidence type="ECO:0000313" key="1">
    <source>
        <dbReference type="EMBL" id="PWB74270.1"/>
    </source>
</evidence>
<evidence type="ECO:0000313" key="2">
    <source>
        <dbReference type="Proteomes" id="UP000250918"/>
    </source>
</evidence>
<gene>
    <name evidence="1" type="ORF">C3F09_04130</name>
</gene>
<dbReference type="InterPro" id="IPR054687">
    <property type="entry name" value="Two-CW_dom"/>
</dbReference>
<proteinExistence type="predicted"/>
<dbReference type="NCBIfam" id="NF045718">
    <property type="entry name" value="two_CW_domain"/>
    <property type="match status" value="1"/>
</dbReference>
<dbReference type="AlphaFoldDB" id="A0A855X428"/>
<organism evidence="1 2">
    <name type="scientific">candidate division GN15 bacterium</name>
    <dbReference type="NCBI Taxonomy" id="2072418"/>
    <lineage>
        <taxon>Bacteria</taxon>
        <taxon>candidate division GN15</taxon>
    </lineage>
</organism>
<dbReference type="EMBL" id="PQAP01000036">
    <property type="protein sequence ID" value="PWB74270.1"/>
    <property type="molecule type" value="Genomic_DNA"/>
</dbReference>